<dbReference type="InterPro" id="IPR017452">
    <property type="entry name" value="GPCR_Rhodpsn_7TM"/>
</dbReference>
<keyword evidence="3 6" id="KW-0812">Transmembrane</keyword>
<feature type="transmembrane region" description="Helical" evidence="6">
    <location>
        <begin position="64"/>
        <end position="84"/>
    </location>
</feature>
<feature type="transmembrane region" description="Helical" evidence="6">
    <location>
        <begin position="104"/>
        <end position="126"/>
    </location>
</feature>
<dbReference type="PROSITE" id="PS50262">
    <property type="entry name" value="G_PROTEIN_RECEP_F1_2"/>
    <property type="match status" value="1"/>
</dbReference>
<keyword evidence="4 6" id="KW-1133">Transmembrane helix</keyword>
<evidence type="ECO:0000256" key="4">
    <source>
        <dbReference type="ARBA" id="ARBA00022989"/>
    </source>
</evidence>
<evidence type="ECO:0000256" key="3">
    <source>
        <dbReference type="ARBA" id="ARBA00022692"/>
    </source>
</evidence>
<feature type="transmembrane region" description="Helical" evidence="6">
    <location>
        <begin position="232"/>
        <end position="252"/>
    </location>
</feature>
<keyword evidence="2" id="KW-1003">Cell membrane</keyword>
<comment type="subcellular location">
    <subcellularLocation>
        <location evidence="1">Cell membrane</location>
        <topology evidence="1">Multi-pass membrane protein</topology>
    </subcellularLocation>
</comment>
<sequence>MVADEVFSCGHFTKWILLTKELYVSNYVLVATLVLLSVPSAVLNALVFIVIWQNPSLQTPSNIFLTNLAISDLAVAAVASPLMVTWKLLEIGDTTSNSTCKVAYVGGLITSAFGSFSFFTVTAATVDRHLALRLHLSYTSVVTTRKVVITCGVLLVSSLVLSSLTLIGVTEFTIGVLSSSFVCVFIMNYCYYKIYSVFRHHHTQIQSYQLGASHPESSIPNLRRFRKTVINLLYVLGLYLFLYLPFICAALTREILGDTMFTLSFMNISIAIAFLNSFVNPLVYCWRIKEFRVGIKAILPLRDVFLRMRQCCRVEKKEKIAGLNITGKSFVV</sequence>
<name>A0A6P8IU88_ACTTE</name>
<dbReference type="GO" id="GO:0004930">
    <property type="term" value="F:G protein-coupled receptor activity"/>
    <property type="evidence" value="ECO:0007669"/>
    <property type="project" value="InterPro"/>
</dbReference>
<dbReference type="OrthoDB" id="5949920at2759"/>
<dbReference type="SMART" id="SM01381">
    <property type="entry name" value="7TM_GPCR_Srsx"/>
    <property type="match status" value="1"/>
</dbReference>
<dbReference type="Pfam" id="PF00001">
    <property type="entry name" value="7tm_1"/>
    <property type="match status" value="2"/>
</dbReference>
<evidence type="ECO:0000259" key="7">
    <source>
        <dbReference type="PROSITE" id="PS50262"/>
    </source>
</evidence>
<evidence type="ECO:0000256" key="2">
    <source>
        <dbReference type="ARBA" id="ARBA00022475"/>
    </source>
</evidence>
<protein>
    <submittedName>
        <fullName evidence="9">Adenosine receptor A3-like</fullName>
    </submittedName>
</protein>
<feature type="domain" description="G-protein coupled receptors family 1 profile" evidence="7">
    <location>
        <begin position="43"/>
        <end position="284"/>
    </location>
</feature>
<dbReference type="Proteomes" id="UP000515163">
    <property type="component" value="Unplaced"/>
</dbReference>
<proteinExistence type="predicted"/>
<evidence type="ECO:0000256" key="6">
    <source>
        <dbReference type="SAM" id="Phobius"/>
    </source>
</evidence>
<dbReference type="SUPFAM" id="SSF81321">
    <property type="entry name" value="Family A G protein-coupled receptor-like"/>
    <property type="match status" value="1"/>
</dbReference>
<evidence type="ECO:0000256" key="5">
    <source>
        <dbReference type="ARBA" id="ARBA00023136"/>
    </source>
</evidence>
<dbReference type="InParanoid" id="A0A6P8IU88"/>
<evidence type="ECO:0000313" key="9">
    <source>
        <dbReference type="RefSeq" id="XP_031570821.1"/>
    </source>
</evidence>
<dbReference type="AlphaFoldDB" id="A0A6P8IU88"/>
<feature type="transmembrane region" description="Helical" evidence="6">
    <location>
        <begin position="172"/>
        <end position="192"/>
    </location>
</feature>
<organism evidence="8 9">
    <name type="scientific">Actinia tenebrosa</name>
    <name type="common">Australian red waratah sea anemone</name>
    <dbReference type="NCBI Taxonomy" id="6105"/>
    <lineage>
        <taxon>Eukaryota</taxon>
        <taxon>Metazoa</taxon>
        <taxon>Cnidaria</taxon>
        <taxon>Anthozoa</taxon>
        <taxon>Hexacorallia</taxon>
        <taxon>Actiniaria</taxon>
        <taxon>Actiniidae</taxon>
        <taxon>Actinia</taxon>
    </lineage>
</organism>
<feature type="transmembrane region" description="Helical" evidence="6">
    <location>
        <begin position="27"/>
        <end position="52"/>
    </location>
</feature>
<dbReference type="PANTHER" id="PTHR22750">
    <property type="entry name" value="G-PROTEIN COUPLED RECEPTOR"/>
    <property type="match status" value="1"/>
</dbReference>
<dbReference type="GeneID" id="116305124"/>
<accession>A0A6P8IU88</accession>
<dbReference type="PRINTS" id="PR00237">
    <property type="entry name" value="GPCRRHODOPSN"/>
</dbReference>
<dbReference type="KEGG" id="aten:116305124"/>
<feature type="transmembrane region" description="Helical" evidence="6">
    <location>
        <begin position="264"/>
        <end position="286"/>
    </location>
</feature>
<gene>
    <name evidence="9" type="primary">LOC116305124</name>
</gene>
<dbReference type="GO" id="GO:0005886">
    <property type="term" value="C:plasma membrane"/>
    <property type="evidence" value="ECO:0007669"/>
    <property type="project" value="UniProtKB-SubCell"/>
</dbReference>
<evidence type="ECO:0000313" key="8">
    <source>
        <dbReference type="Proteomes" id="UP000515163"/>
    </source>
</evidence>
<evidence type="ECO:0000256" key="1">
    <source>
        <dbReference type="ARBA" id="ARBA00004651"/>
    </source>
</evidence>
<keyword evidence="5 6" id="KW-0472">Membrane</keyword>
<dbReference type="InterPro" id="IPR000276">
    <property type="entry name" value="GPCR_Rhodpsn"/>
</dbReference>
<dbReference type="Gene3D" id="1.20.1070.10">
    <property type="entry name" value="Rhodopsin 7-helix transmembrane proteins"/>
    <property type="match status" value="1"/>
</dbReference>
<feature type="transmembrane region" description="Helical" evidence="6">
    <location>
        <begin position="147"/>
        <end position="166"/>
    </location>
</feature>
<dbReference type="FunCoup" id="A0A6P8IU88">
    <property type="interactions" value="290"/>
</dbReference>
<keyword evidence="8" id="KW-1185">Reference proteome</keyword>
<reference evidence="9" key="1">
    <citation type="submission" date="2025-08" db="UniProtKB">
        <authorList>
            <consortium name="RefSeq"/>
        </authorList>
    </citation>
    <scope>IDENTIFICATION</scope>
    <source>
        <tissue evidence="9">Tentacle</tissue>
    </source>
</reference>
<dbReference type="CDD" id="cd00637">
    <property type="entry name" value="7tm_classA_rhodopsin-like"/>
    <property type="match status" value="1"/>
</dbReference>
<dbReference type="RefSeq" id="XP_031570821.1">
    <property type="nucleotide sequence ID" value="XM_031714961.1"/>
</dbReference>